<gene>
    <name evidence="2" type="ORF">AS592_03985</name>
</gene>
<protein>
    <recommendedName>
        <fullName evidence="4">Lipoprotein</fullName>
    </recommendedName>
</protein>
<sequence>MNFTKGTLLVVSATAAILLSGCVSSESSVTPGAEDFIYIGHDFGPDRDSNYRKGVMDGCRTSDGDYTKDHTSYKTNESYHAGWEHGRLHCKGTPAK</sequence>
<dbReference type="RefSeq" id="WP_067332604.1">
    <property type="nucleotide sequence ID" value="NZ_LNKT01000072.1"/>
</dbReference>
<dbReference type="AlphaFoldDB" id="A0A151CD82"/>
<dbReference type="Proteomes" id="UP000075359">
    <property type="component" value="Unassembled WGS sequence"/>
</dbReference>
<feature type="signal peptide" evidence="1">
    <location>
        <begin position="1"/>
        <end position="25"/>
    </location>
</feature>
<comment type="caution">
    <text evidence="2">The sequence shown here is derived from an EMBL/GenBank/DDBJ whole genome shotgun (WGS) entry which is preliminary data.</text>
</comment>
<name>A0A151CD82_9BACT</name>
<evidence type="ECO:0008006" key="4">
    <source>
        <dbReference type="Google" id="ProtNLM"/>
    </source>
</evidence>
<keyword evidence="3" id="KW-1185">Reference proteome</keyword>
<dbReference type="STRING" id="1630136.AS592_03985"/>
<proteinExistence type="predicted"/>
<accession>A0A151CD82</accession>
<dbReference type="OrthoDB" id="5372956at2"/>
<evidence type="ECO:0000256" key="1">
    <source>
        <dbReference type="SAM" id="SignalP"/>
    </source>
</evidence>
<dbReference type="EMBL" id="LNKT01000072">
    <property type="protein sequence ID" value="KYJ85482.1"/>
    <property type="molecule type" value="Genomic_DNA"/>
</dbReference>
<feature type="chain" id="PRO_5007578358" description="Lipoprotein" evidence="1">
    <location>
        <begin position="26"/>
        <end position="96"/>
    </location>
</feature>
<evidence type="ECO:0000313" key="3">
    <source>
        <dbReference type="Proteomes" id="UP000075359"/>
    </source>
</evidence>
<evidence type="ECO:0000313" key="2">
    <source>
        <dbReference type="EMBL" id="KYJ85482.1"/>
    </source>
</evidence>
<organism evidence="2 3">
    <name type="scientific">Sulfurovum riftiae</name>
    <dbReference type="NCBI Taxonomy" id="1630136"/>
    <lineage>
        <taxon>Bacteria</taxon>
        <taxon>Pseudomonadati</taxon>
        <taxon>Campylobacterota</taxon>
        <taxon>Epsilonproteobacteria</taxon>
        <taxon>Campylobacterales</taxon>
        <taxon>Sulfurovaceae</taxon>
        <taxon>Sulfurovum</taxon>
    </lineage>
</organism>
<reference evidence="2 3" key="1">
    <citation type="submission" date="2015-11" db="EMBL/GenBank/DDBJ databases">
        <title>Draft genome of Sulfurovum riftiae 1812E, a member of the Epsilonproteobacteria isolated from the tube of the deep-sea hydrothermal vent tubewom Riftia pachyptila.</title>
        <authorList>
            <person name="Vetriani C."/>
            <person name="Giovannelli D."/>
        </authorList>
    </citation>
    <scope>NUCLEOTIDE SEQUENCE [LARGE SCALE GENOMIC DNA]</scope>
    <source>
        <strain evidence="2 3">1812E</strain>
    </source>
</reference>
<keyword evidence="1" id="KW-0732">Signal</keyword>
<dbReference type="PROSITE" id="PS51257">
    <property type="entry name" value="PROKAR_LIPOPROTEIN"/>
    <property type="match status" value="1"/>
</dbReference>